<feature type="region of interest" description="Disordered" evidence="1">
    <location>
        <begin position="1078"/>
        <end position="1102"/>
    </location>
</feature>
<feature type="compositionally biased region" description="Polar residues" evidence="1">
    <location>
        <begin position="157"/>
        <end position="166"/>
    </location>
</feature>
<feature type="compositionally biased region" description="Basic and acidic residues" evidence="1">
    <location>
        <begin position="325"/>
        <end position="335"/>
    </location>
</feature>
<evidence type="ECO:0000313" key="3">
    <source>
        <dbReference type="Proteomes" id="UP001165060"/>
    </source>
</evidence>
<feature type="region of interest" description="Disordered" evidence="1">
    <location>
        <begin position="219"/>
        <end position="242"/>
    </location>
</feature>
<feature type="region of interest" description="Disordered" evidence="1">
    <location>
        <begin position="957"/>
        <end position="1038"/>
    </location>
</feature>
<evidence type="ECO:0000256" key="1">
    <source>
        <dbReference type="SAM" id="MobiDB-lite"/>
    </source>
</evidence>
<gene>
    <name evidence="2" type="ORF">TeGR_g4271</name>
</gene>
<feature type="compositionally biased region" description="Basic and acidic residues" evidence="1">
    <location>
        <begin position="170"/>
        <end position="180"/>
    </location>
</feature>
<sequence length="1127" mass="124088">MPTSTFRVKKTKALPETSNLLSTTSGWNLKVCDRAISSLPPTSSSYRQYAKQLQSNSGQRQYEAAAHLVDLIDATGSQTMLHRLSEAKGYYHAATNKSALQEITYDDRGRVVRHHKKAIAESGGPGSRLSGAALMSPHGMDAENAQTHAAMVDNDGRSSPSFNPMSPDSMVKHAFHEHPDSTTPTKTEMLRRAGLDDFKNRTAPVPDLHLKYISDSHASRGVYQPGSSSAREAVPEEDTDAPLGGASMIFAAATAMRTQRVPTQRNIQFGSSSLPSSPRKASFEKRYKLDQKIKEAAKKLMSPTTIKTRSKTAAMIDGMRKFVDDKDAEREEKNAWRKGGGFSGRKSEISTHVAANVRGRSPGTSPSASPSPPSAATRRLNLDPSPVRSPAKAPMAALAEAEDAGTGESSDEVSDEEKDMVNSPLPSPANSPKVRRRTTAFNAKGRASSVSTIGDVVASGKRVSSIKDASSVVNAAAGAAAAMRFKRRPAPKPLVKAFVEASDGVPLGFYSHLRDLPEDVYIPLQPTVVTSEDGDLYFLRLPQHEGAPLKMEKTVFKADAVDELVKEMIDEELLGEQKRYAFSGFKAPLYLHKDFDAKGEEIVVKALHSAKDVKIALASMLSMHDPSACTGCIQRFSRNTGNHPVYARTFWERTQKISGGSARHRGHVVFHDDVKCVLSKSKYPFLSNLCKHLDPVGCPEAGQVLFQFGSDDGKDVLVAEVGTIAKSLMRGFGKGVRLKKVVMDWVCTESGEWNILNVLSIGGALVNDRRVTKHDRDRVPEWIHNPHALFAGEAEAPKVLCEGDFCFYVEGEIPGGTGRKAEITPDTCKTVLGRSIIKAKMEKLRQQVDSKNLQPAKMNQPRKVCVNCLEVYNELDKARLNQAKEALEEEERKKEMEREKRKKAKGWKSRMQLEYEKKMEEEKERVKELLMLRREQQVKIAYRKVAREKEAASLKGLDLLGEESSSSSSDGEAASPRRSPSKDGASVSSKYSPEGTRRTALTAEQIQATLEAKVEQDRLDAEKREAKERERAERREEKEVLRNAIESVGATGSVAGLSETDVAVKRAAMVRRETSRFIAATSGNRKRTVSEEERQQRLSHRQRKVSLMDNNSAYAKVLSILKSSEAR</sequence>
<keyword evidence="3" id="KW-1185">Reference proteome</keyword>
<proteinExistence type="predicted"/>
<feature type="non-terminal residue" evidence="2">
    <location>
        <position position="1127"/>
    </location>
</feature>
<feature type="compositionally biased region" description="Basic and acidic residues" evidence="1">
    <location>
        <begin position="1012"/>
        <end position="1038"/>
    </location>
</feature>
<organism evidence="2 3">
    <name type="scientific">Tetraparma gracilis</name>
    <dbReference type="NCBI Taxonomy" id="2962635"/>
    <lineage>
        <taxon>Eukaryota</taxon>
        <taxon>Sar</taxon>
        <taxon>Stramenopiles</taxon>
        <taxon>Ochrophyta</taxon>
        <taxon>Bolidophyceae</taxon>
        <taxon>Parmales</taxon>
        <taxon>Triparmaceae</taxon>
        <taxon>Tetraparma</taxon>
    </lineage>
</organism>
<comment type="caution">
    <text evidence="2">The sequence shown here is derived from an EMBL/GenBank/DDBJ whole genome shotgun (WGS) entry which is preliminary data.</text>
</comment>
<feature type="region of interest" description="Disordered" evidence="1">
    <location>
        <begin position="886"/>
        <end position="906"/>
    </location>
</feature>
<feature type="compositionally biased region" description="Low complexity" evidence="1">
    <location>
        <begin position="957"/>
        <end position="974"/>
    </location>
</feature>
<feature type="region of interest" description="Disordered" evidence="1">
    <location>
        <begin position="152"/>
        <end position="186"/>
    </location>
</feature>
<feature type="compositionally biased region" description="Low complexity" evidence="1">
    <location>
        <begin position="358"/>
        <end position="379"/>
    </location>
</feature>
<protein>
    <submittedName>
        <fullName evidence="2">Uncharacterized protein</fullName>
    </submittedName>
</protein>
<dbReference type="Proteomes" id="UP001165060">
    <property type="component" value="Unassembled WGS sequence"/>
</dbReference>
<feature type="compositionally biased region" description="Low complexity" evidence="1">
    <location>
        <begin position="390"/>
        <end position="399"/>
    </location>
</feature>
<feature type="compositionally biased region" description="Basic and acidic residues" evidence="1">
    <location>
        <begin position="890"/>
        <end position="899"/>
    </location>
</feature>
<feature type="compositionally biased region" description="Acidic residues" evidence="1">
    <location>
        <begin position="400"/>
        <end position="418"/>
    </location>
</feature>
<dbReference type="EMBL" id="BRYB01002130">
    <property type="protein sequence ID" value="GMI40131.1"/>
    <property type="molecule type" value="Genomic_DNA"/>
</dbReference>
<evidence type="ECO:0000313" key="2">
    <source>
        <dbReference type="EMBL" id="GMI40131.1"/>
    </source>
</evidence>
<accession>A0ABQ6N4K3</accession>
<name>A0ABQ6N4K3_9STRA</name>
<feature type="region of interest" description="Disordered" evidence="1">
    <location>
        <begin position="325"/>
        <end position="446"/>
    </location>
</feature>
<reference evidence="2 3" key="1">
    <citation type="journal article" date="2023" name="Commun. Biol.">
        <title>Genome analysis of Parmales, the sister group of diatoms, reveals the evolutionary specialization of diatoms from phago-mixotrophs to photoautotrophs.</title>
        <authorList>
            <person name="Ban H."/>
            <person name="Sato S."/>
            <person name="Yoshikawa S."/>
            <person name="Yamada K."/>
            <person name="Nakamura Y."/>
            <person name="Ichinomiya M."/>
            <person name="Sato N."/>
            <person name="Blanc-Mathieu R."/>
            <person name="Endo H."/>
            <person name="Kuwata A."/>
            <person name="Ogata H."/>
        </authorList>
    </citation>
    <scope>NUCLEOTIDE SEQUENCE [LARGE SCALE GENOMIC DNA]</scope>
</reference>